<organism evidence="1">
    <name type="scientific">Lepeophtheirus salmonis</name>
    <name type="common">Salmon louse</name>
    <name type="synonym">Caligus salmonis</name>
    <dbReference type="NCBI Taxonomy" id="72036"/>
    <lineage>
        <taxon>Eukaryota</taxon>
        <taxon>Metazoa</taxon>
        <taxon>Ecdysozoa</taxon>
        <taxon>Arthropoda</taxon>
        <taxon>Crustacea</taxon>
        <taxon>Multicrustacea</taxon>
        <taxon>Hexanauplia</taxon>
        <taxon>Copepoda</taxon>
        <taxon>Siphonostomatoida</taxon>
        <taxon>Caligidae</taxon>
        <taxon>Lepeophtheirus</taxon>
    </lineage>
</organism>
<sequence length="104" mass="11601">IHIKTPKYWLNPMVQNLCTMCIRDSSLKLIAQGTPSLLSYIQQLHFYRSGKTSATLQKKAGTICVRQLPETVLQGKNRIPHGQEDEQVLCNGVQGSKKAGGKFM</sequence>
<dbReference type="EMBL" id="HACA01030444">
    <property type="protein sequence ID" value="CDW47805.1"/>
    <property type="molecule type" value="Transcribed_RNA"/>
</dbReference>
<name>A0A0K2VBX2_LEPSM</name>
<accession>A0A0K2VBX2</accession>
<feature type="non-terminal residue" evidence="1">
    <location>
        <position position="1"/>
    </location>
</feature>
<reference evidence="1" key="1">
    <citation type="submission" date="2014-05" db="EMBL/GenBank/DDBJ databases">
        <authorList>
            <person name="Chronopoulou M."/>
        </authorList>
    </citation>
    <scope>NUCLEOTIDE SEQUENCE</scope>
    <source>
        <tissue evidence="1">Whole organism</tissue>
    </source>
</reference>
<protein>
    <submittedName>
        <fullName evidence="1">Uncharacterized protein</fullName>
    </submittedName>
</protein>
<proteinExistence type="predicted"/>
<evidence type="ECO:0000313" key="1">
    <source>
        <dbReference type="EMBL" id="CDW47805.1"/>
    </source>
</evidence>
<dbReference type="AlphaFoldDB" id="A0A0K2VBX2"/>